<dbReference type="GO" id="GO:0003700">
    <property type="term" value="F:DNA-binding transcription factor activity"/>
    <property type="evidence" value="ECO:0007669"/>
    <property type="project" value="InterPro"/>
</dbReference>
<keyword evidence="1" id="KW-0678">Repressor</keyword>
<gene>
    <name evidence="6" type="primary">araC</name>
    <name evidence="6" type="ORF">CMC5_056640</name>
</gene>
<keyword evidence="2" id="KW-0805">Transcription regulation</keyword>
<proteinExistence type="predicted"/>
<dbReference type="GO" id="GO:0043565">
    <property type="term" value="F:sequence-specific DNA binding"/>
    <property type="evidence" value="ECO:0007669"/>
    <property type="project" value="InterPro"/>
</dbReference>
<dbReference type="InterPro" id="IPR018060">
    <property type="entry name" value="HTH_AraC"/>
</dbReference>
<dbReference type="PANTHER" id="PTHR11019:SF199">
    <property type="entry name" value="HTH-TYPE TRANSCRIPTIONAL REGULATOR NIMR"/>
    <property type="match status" value="1"/>
</dbReference>
<evidence type="ECO:0000256" key="2">
    <source>
        <dbReference type="ARBA" id="ARBA00023015"/>
    </source>
</evidence>
<evidence type="ECO:0000259" key="5">
    <source>
        <dbReference type="PROSITE" id="PS01124"/>
    </source>
</evidence>
<protein>
    <submittedName>
        <fullName evidence="6">AraC family transcriptional regulator</fullName>
    </submittedName>
</protein>
<dbReference type="PRINTS" id="PR00032">
    <property type="entry name" value="HTHARAC"/>
</dbReference>
<dbReference type="InterPro" id="IPR011051">
    <property type="entry name" value="RmlC_Cupin_sf"/>
</dbReference>
<dbReference type="SUPFAM" id="SSF51182">
    <property type="entry name" value="RmlC-like cupins"/>
    <property type="match status" value="1"/>
</dbReference>
<dbReference type="Gene3D" id="1.10.10.60">
    <property type="entry name" value="Homeodomain-like"/>
    <property type="match status" value="1"/>
</dbReference>
<dbReference type="Pfam" id="PF12833">
    <property type="entry name" value="HTH_18"/>
    <property type="match status" value="1"/>
</dbReference>
<evidence type="ECO:0000256" key="1">
    <source>
        <dbReference type="ARBA" id="ARBA00022491"/>
    </source>
</evidence>
<dbReference type="PATRIC" id="fig|52.7.peg.6239"/>
<dbReference type="SUPFAM" id="SSF46689">
    <property type="entry name" value="Homeodomain-like"/>
    <property type="match status" value="1"/>
</dbReference>
<feature type="domain" description="HTH araC/xylS-type" evidence="5">
    <location>
        <begin position="185"/>
        <end position="285"/>
    </location>
</feature>
<dbReference type="KEGG" id="ccro:CMC5_056640"/>
<dbReference type="AlphaFoldDB" id="A0A0K1EKV8"/>
<dbReference type="InterPro" id="IPR009057">
    <property type="entry name" value="Homeodomain-like_sf"/>
</dbReference>
<dbReference type="CDD" id="cd06124">
    <property type="entry name" value="cupin_NimR-like_N"/>
    <property type="match status" value="1"/>
</dbReference>
<keyword evidence="7" id="KW-1185">Reference proteome</keyword>
<name>A0A0K1EKV8_CHOCO</name>
<accession>A0A0K1EKV8</accession>
<dbReference type="Gene3D" id="2.60.120.10">
    <property type="entry name" value="Jelly Rolls"/>
    <property type="match status" value="1"/>
</dbReference>
<dbReference type="InterPro" id="IPR014710">
    <property type="entry name" value="RmlC-like_jellyroll"/>
</dbReference>
<evidence type="ECO:0000256" key="3">
    <source>
        <dbReference type="ARBA" id="ARBA00023125"/>
    </source>
</evidence>
<keyword evidence="3" id="KW-0238">DNA-binding</keyword>
<evidence type="ECO:0000313" key="7">
    <source>
        <dbReference type="Proteomes" id="UP000067626"/>
    </source>
</evidence>
<dbReference type="STRING" id="52.CMC5_056640"/>
<evidence type="ECO:0000256" key="4">
    <source>
        <dbReference type="ARBA" id="ARBA00023163"/>
    </source>
</evidence>
<dbReference type="SMART" id="SM00342">
    <property type="entry name" value="HTH_ARAC"/>
    <property type="match status" value="1"/>
</dbReference>
<organism evidence="6 7">
    <name type="scientific">Chondromyces crocatus</name>
    <dbReference type="NCBI Taxonomy" id="52"/>
    <lineage>
        <taxon>Bacteria</taxon>
        <taxon>Pseudomonadati</taxon>
        <taxon>Myxococcota</taxon>
        <taxon>Polyangia</taxon>
        <taxon>Polyangiales</taxon>
        <taxon>Polyangiaceae</taxon>
        <taxon>Chondromyces</taxon>
    </lineage>
</organism>
<dbReference type="EMBL" id="CP012159">
    <property type="protein sequence ID" value="AKT41461.1"/>
    <property type="molecule type" value="Genomic_DNA"/>
</dbReference>
<sequence length="291" mass="31683">MGWTIRGDVQVANEPPGAAASLDSLATRFALSARGRWKLSTARPANAIGLSMESGGLESEFHAHRESQLMYLVRGELLCEASSALWIVPPQSALWIPAAVTHRIRARAPLEGYSVFVDPDAAPNLPPECCAVSVTPLFRELLLRLATRPALYDLDGPDARLVGVLLDELTTVSIEKHRLPMPTDPRLRRLVDAMIAEPASGATTKTWAKRIGVGERTLNRLLVEETGLSFGRWRHQLHIILAIQKLSRGATVQSVALDLGYESASSFVTMFRKALGASPARYMASRLATLA</sequence>
<evidence type="ECO:0000313" key="6">
    <source>
        <dbReference type="EMBL" id="AKT41461.1"/>
    </source>
</evidence>
<keyword evidence="4" id="KW-0804">Transcription</keyword>
<dbReference type="FunFam" id="1.10.10.60:FF:000132">
    <property type="entry name" value="AraC family transcriptional regulator"/>
    <property type="match status" value="1"/>
</dbReference>
<dbReference type="PANTHER" id="PTHR11019">
    <property type="entry name" value="HTH-TYPE TRANSCRIPTIONAL REGULATOR NIMR"/>
    <property type="match status" value="1"/>
</dbReference>
<dbReference type="InterPro" id="IPR020449">
    <property type="entry name" value="Tscrpt_reg_AraC-type_HTH"/>
</dbReference>
<dbReference type="Proteomes" id="UP000067626">
    <property type="component" value="Chromosome"/>
</dbReference>
<dbReference type="PROSITE" id="PS01124">
    <property type="entry name" value="HTH_ARAC_FAMILY_2"/>
    <property type="match status" value="1"/>
</dbReference>
<reference evidence="6 7" key="1">
    <citation type="submission" date="2015-07" db="EMBL/GenBank/DDBJ databases">
        <title>Genome analysis of myxobacterium Chondromyces crocatus Cm c5 reveals a high potential for natural compound synthesis and the genetic basis for the loss of fruiting body formation.</title>
        <authorList>
            <person name="Zaburannyi N."/>
            <person name="Bunk B."/>
            <person name="Maier J."/>
            <person name="Overmann J."/>
            <person name="Mueller R."/>
        </authorList>
    </citation>
    <scope>NUCLEOTIDE SEQUENCE [LARGE SCALE GENOMIC DNA]</scope>
    <source>
        <strain evidence="6 7">Cm c5</strain>
    </source>
</reference>